<name>X1SQF6_9ZZZZ</name>
<comment type="caution">
    <text evidence="2">The sequence shown here is derived from an EMBL/GenBank/DDBJ whole genome shotgun (WGS) entry which is preliminary data.</text>
</comment>
<evidence type="ECO:0000259" key="1">
    <source>
        <dbReference type="Pfam" id="PF13200"/>
    </source>
</evidence>
<evidence type="ECO:0000313" key="2">
    <source>
        <dbReference type="EMBL" id="GAI95173.1"/>
    </source>
</evidence>
<accession>X1SQF6</accession>
<protein>
    <recommendedName>
        <fullName evidence="1">DUF4015 domain-containing protein</fullName>
    </recommendedName>
</protein>
<feature type="non-terminal residue" evidence="2">
    <location>
        <position position="263"/>
    </location>
</feature>
<feature type="domain" description="DUF4015" evidence="1">
    <location>
        <begin position="1"/>
        <end position="183"/>
    </location>
</feature>
<proteinExistence type="predicted"/>
<feature type="non-terminal residue" evidence="2">
    <location>
        <position position="1"/>
    </location>
</feature>
<sequence length="263" mass="30829">VRDYLLEITKEIVDLGIKSIAFDYIRFPTDGDVKRIRLTNVKGPRSTPIIQFLKKIRNELGNEVEIGVCVFGFAVWYNLRTEGQDIEKMGEHIDILYPMLYPSHFHRNFKKEVNEYWRNYWIYFDSVKEAIKKSPSSVKITPFIQGFDLRAESFDGEYIFSQINGTLSGMADGFVIWNASCNYSTSWNALLWIRNSILRRSVQMSLNTRMKEEGRRYQNKVLEQLLAQEKIQKKNLTMPQTHSLIDSLPLLKTRKIYPDPMIP</sequence>
<reference evidence="2" key="1">
    <citation type="journal article" date="2014" name="Front. Microbiol.">
        <title>High frequency of phylogenetically diverse reductive dehalogenase-homologous genes in deep subseafloor sedimentary metagenomes.</title>
        <authorList>
            <person name="Kawai M."/>
            <person name="Futagami T."/>
            <person name="Toyoda A."/>
            <person name="Takaki Y."/>
            <person name="Nishi S."/>
            <person name="Hori S."/>
            <person name="Arai W."/>
            <person name="Tsubouchi T."/>
            <person name="Morono Y."/>
            <person name="Uchiyama I."/>
            <person name="Ito T."/>
            <person name="Fujiyama A."/>
            <person name="Inagaki F."/>
            <person name="Takami H."/>
        </authorList>
    </citation>
    <scope>NUCLEOTIDE SEQUENCE</scope>
    <source>
        <strain evidence="2">Expedition CK06-06</strain>
    </source>
</reference>
<dbReference type="EMBL" id="BARW01024723">
    <property type="protein sequence ID" value="GAI95173.1"/>
    <property type="molecule type" value="Genomic_DNA"/>
</dbReference>
<dbReference type="AlphaFoldDB" id="X1SQF6"/>
<dbReference type="InterPro" id="IPR025275">
    <property type="entry name" value="DUF4015"/>
</dbReference>
<dbReference type="Pfam" id="PF13200">
    <property type="entry name" value="DUF4015"/>
    <property type="match status" value="1"/>
</dbReference>
<organism evidence="2">
    <name type="scientific">marine sediment metagenome</name>
    <dbReference type="NCBI Taxonomy" id="412755"/>
    <lineage>
        <taxon>unclassified sequences</taxon>
        <taxon>metagenomes</taxon>
        <taxon>ecological metagenomes</taxon>
    </lineage>
</organism>
<gene>
    <name evidence="2" type="ORF">S12H4_40702</name>
</gene>